<keyword evidence="4" id="KW-0732">Signal</keyword>
<dbReference type="GO" id="GO:0016614">
    <property type="term" value="F:oxidoreductase activity, acting on CH-OH group of donors"/>
    <property type="evidence" value="ECO:0007669"/>
    <property type="project" value="InterPro"/>
</dbReference>
<dbReference type="GO" id="GO:0050660">
    <property type="term" value="F:flavin adenine dinucleotide binding"/>
    <property type="evidence" value="ECO:0007669"/>
    <property type="project" value="InterPro"/>
</dbReference>
<name>A0A5C3MRL7_9AGAM</name>
<evidence type="ECO:0000313" key="12">
    <source>
        <dbReference type="Proteomes" id="UP000305948"/>
    </source>
</evidence>
<dbReference type="InterPro" id="IPR036188">
    <property type="entry name" value="FAD/NAD-bd_sf"/>
</dbReference>
<dbReference type="SUPFAM" id="SSF54373">
    <property type="entry name" value="FAD-linked reductases, C-terminal domain"/>
    <property type="match status" value="1"/>
</dbReference>
<dbReference type="Pfam" id="PF05199">
    <property type="entry name" value="GMC_oxred_C"/>
    <property type="match status" value="1"/>
</dbReference>
<dbReference type="Proteomes" id="UP000305948">
    <property type="component" value="Unassembled WGS sequence"/>
</dbReference>
<evidence type="ECO:0000256" key="9">
    <source>
        <dbReference type="RuleBase" id="RU003968"/>
    </source>
</evidence>
<keyword evidence="3 9" id="KW-0285">Flavoprotein</keyword>
<keyword evidence="5 8" id="KW-0274">FAD</keyword>
<comment type="similarity">
    <text evidence="2 9">Belongs to the GMC oxidoreductase family.</text>
</comment>
<evidence type="ECO:0000256" key="1">
    <source>
        <dbReference type="ARBA" id="ARBA00001974"/>
    </source>
</evidence>
<evidence type="ECO:0000256" key="4">
    <source>
        <dbReference type="ARBA" id="ARBA00022729"/>
    </source>
</evidence>
<sequence length="576" mass="63312">MATKLEDVPGKTFDFIVIGGGTSGLTLAARLSEDPAVSVLVLEAGKANIDDPFLRNHFGNPTYDWAFKTAFRGKGLGGSSGINFLCWTKPPAAEIDDIERLGNPGWNWKNYETYSHRTETCIYPTPEIVTKHGLKIEGWKNGTTGPLLTSFPAKINAAELKIQQTLLNVGLPAAKKPPCGVFFSTNTVDPKTSTRTYATTAFYLPNVDRPNFSVLVEATVNRLITTNNGDGLVVATGVEFKHNGQRYTVQAGKEVVLCAGGLKSSQILELSGFGNPSLLESLDIPVVLPLPALGENVQEHCFTGVTWELREDVTYDTIDILRDPKGAAEHLELHAKNEGIYTLGMVGFSFVPLTMLSKRADAIYKAAKEKIEKNASKYPPGLLEQYRIQLERLDRGAPGCEFISFPGFLSRPNPPQPGKRYLTILVLQNHFFSRGTIHVKSKNPDDDPAFDPHYFEEEIDRLTFVECVKFARNLSKTAPFKDLVVQEVNPGPEITADEEIEDWLKSYMMTTYHTIGSCSMLPKDKGGVVDPKLKVYGTSNIRVADLSVLPLHFASHTQSTAYALGEQAADIIKGVI</sequence>
<feature type="binding site" evidence="8">
    <location>
        <begin position="22"/>
        <end position="23"/>
    </location>
    <ligand>
        <name>FAD</name>
        <dbReference type="ChEBI" id="CHEBI:57692"/>
    </ligand>
</feature>
<proteinExistence type="inferred from homology"/>
<dbReference type="PIRSF" id="PIRSF000137">
    <property type="entry name" value="Alcohol_oxidase"/>
    <property type="match status" value="1"/>
</dbReference>
<evidence type="ECO:0000313" key="11">
    <source>
        <dbReference type="EMBL" id="TFK47587.1"/>
    </source>
</evidence>
<evidence type="ECO:0000256" key="7">
    <source>
        <dbReference type="PIRSR" id="PIRSR000137-1"/>
    </source>
</evidence>
<feature type="domain" description="Glucose-methanol-choline oxidoreductase N-terminal" evidence="10">
    <location>
        <begin position="73"/>
        <end position="96"/>
    </location>
</feature>
<organism evidence="11 12">
    <name type="scientific">Heliocybe sulcata</name>
    <dbReference type="NCBI Taxonomy" id="5364"/>
    <lineage>
        <taxon>Eukaryota</taxon>
        <taxon>Fungi</taxon>
        <taxon>Dikarya</taxon>
        <taxon>Basidiomycota</taxon>
        <taxon>Agaricomycotina</taxon>
        <taxon>Agaricomycetes</taxon>
        <taxon>Gloeophyllales</taxon>
        <taxon>Gloeophyllaceae</taxon>
        <taxon>Heliocybe</taxon>
    </lineage>
</organism>
<dbReference type="Pfam" id="PF00732">
    <property type="entry name" value="GMC_oxred_N"/>
    <property type="match status" value="1"/>
</dbReference>
<comment type="cofactor">
    <cofactor evidence="1 8">
        <name>FAD</name>
        <dbReference type="ChEBI" id="CHEBI:57692"/>
    </cofactor>
</comment>
<dbReference type="STRING" id="5364.A0A5C3MRL7"/>
<evidence type="ECO:0000256" key="5">
    <source>
        <dbReference type="ARBA" id="ARBA00022827"/>
    </source>
</evidence>
<gene>
    <name evidence="11" type="ORF">OE88DRAFT_1771153</name>
</gene>
<dbReference type="InterPro" id="IPR007867">
    <property type="entry name" value="GMC_OxRtase_C"/>
</dbReference>
<dbReference type="Gene3D" id="3.30.560.10">
    <property type="entry name" value="Glucose Oxidase, domain 3"/>
    <property type="match status" value="1"/>
</dbReference>
<evidence type="ECO:0000256" key="6">
    <source>
        <dbReference type="ARBA" id="ARBA00023002"/>
    </source>
</evidence>
<dbReference type="PANTHER" id="PTHR11552:SF201">
    <property type="entry name" value="GLUCOSE-METHANOL-CHOLINE OXIDOREDUCTASE N-TERMINAL DOMAIN-CONTAINING PROTEIN"/>
    <property type="match status" value="1"/>
</dbReference>
<evidence type="ECO:0000259" key="10">
    <source>
        <dbReference type="PROSITE" id="PS00623"/>
    </source>
</evidence>
<dbReference type="InterPro" id="IPR012132">
    <property type="entry name" value="GMC_OxRdtase"/>
</dbReference>
<dbReference type="Gene3D" id="3.50.50.60">
    <property type="entry name" value="FAD/NAD(P)-binding domain"/>
    <property type="match status" value="1"/>
</dbReference>
<feature type="active site" description="Proton acceptor" evidence="7">
    <location>
        <position position="556"/>
    </location>
</feature>
<reference evidence="11 12" key="1">
    <citation type="journal article" date="2019" name="Nat. Ecol. Evol.">
        <title>Megaphylogeny resolves global patterns of mushroom evolution.</title>
        <authorList>
            <person name="Varga T."/>
            <person name="Krizsan K."/>
            <person name="Foldi C."/>
            <person name="Dima B."/>
            <person name="Sanchez-Garcia M."/>
            <person name="Sanchez-Ramirez S."/>
            <person name="Szollosi G.J."/>
            <person name="Szarkandi J.G."/>
            <person name="Papp V."/>
            <person name="Albert L."/>
            <person name="Andreopoulos W."/>
            <person name="Angelini C."/>
            <person name="Antonin V."/>
            <person name="Barry K.W."/>
            <person name="Bougher N.L."/>
            <person name="Buchanan P."/>
            <person name="Buyck B."/>
            <person name="Bense V."/>
            <person name="Catcheside P."/>
            <person name="Chovatia M."/>
            <person name="Cooper J."/>
            <person name="Damon W."/>
            <person name="Desjardin D."/>
            <person name="Finy P."/>
            <person name="Geml J."/>
            <person name="Haridas S."/>
            <person name="Hughes K."/>
            <person name="Justo A."/>
            <person name="Karasinski D."/>
            <person name="Kautmanova I."/>
            <person name="Kiss B."/>
            <person name="Kocsube S."/>
            <person name="Kotiranta H."/>
            <person name="LaButti K.M."/>
            <person name="Lechner B.E."/>
            <person name="Liimatainen K."/>
            <person name="Lipzen A."/>
            <person name="Lukacs Z."/>
            <person name="Mihaltcheva S."/>
            <person name="Morgado L.N."/>
            <person name="Niskanen T."/>
            <person name="Noordeloos M.E."/>
            <person name="Ohm R.A."/>
            <person name="Ortiz-Santana B."/>
            <person name="Ovrebo C."/>
            <person name="Racz N."/>
            <person name="Riley R."/>
            <person name="Savchenko A."/>
            <person name="Shiryaev A."/>
            <person name="Soop K."/>
            <person name="Spirin V."/>
            <person name="Szebenyi C."/>
            <person name="Tomsovsky M."/>
            <person name="Tulloss R.E."/>
            <person name="Uehling J."/>
            <person name="Grigoriev I.V."/>
            <person name="Vagvolgyi C."/>
            <person name="Papp T."/>
            <person name="Martin F.M."/>
            <person name="Miettinen O."/>
            <person name="Hibbett D.S."/>
            <person name="Nagy L.G."/>
        </authorList>
    </citation>
    <scope>NUCLEOTIDE SEQUENCE [LARGE SCALE GENOMIC DNA]</scope>
    <source>
        <strain evidence="11 12">OMC1185</strain>
    </source>
</reference>
<dbReference type="PROSITE" id="PS00623">
    <property type="entry name" value="GMC_OXRED_1"/>
    <property type="match status" value="1"/>
</dbReference>
<dbReference type="PANTHER" id="PTHR11552">
    <property type="entry name" value="GLUCOSE-METHANOL-CHOLINE GMC OXIDOREDUCTASE"/>
    <property type="match status" value="1"/>
</dbReference>
<dbReference type="AlphaFoldDB" id="A0A5C3MRL7"/>
<dbReference type="InterPro" id="IPR000172">
    <property type="entry name" value="GMC_OxRdtase_N"/>
</dbReference>
<dbReference type="SUPFAM" id="SSF51905">
    <property type="entry name" value="FAD/NAD(P)-binding domain"/>
    <property type="match status" value="1"/>
</dbReference>
<evidence type="ECO:0000256" key="3">
    <source>
        <dbReference type="ARBA" id="ARBA00022630"/>
    </source>
</evidence>
<keyword evidence="12" id="KW-1185">Reference proteome</keyword>
<dbReference type="EMBL" id="ML213523">
    <property type="protein sequence ID" value="TFK47587.1"/>
    <property type="molecule type" value="Genomic_DNA"/>
</dbReference>
<accession>A0A5C3MRL7</accession>
<evidence type="ECO:0000256" key="2">
    <source>
        <dbReference type="ARBA" id="ARBA00010790"/>
    </source>
</evidence>
<feature type="binding site" evidence="8">
    <location>
        <position position="220"/>
    </location>
    <ligand>
        <name>FAD</name>
        <dbReference type="ChEBI" id="CHEBI:57692"/>
    </ligand>
</feature>
<protein>
    <submittedName>
        <fullName evidence="11">Alcohol oxidase</fullName>
    </submittedName>
</protein>
<evidence type="ECO:0000256" key="8">
    <source>
        <dbReference type="PIRSR" id="PIRSR000137-2"/>
    </source>
</evidence>
<feature type="active site" description="Proton donor" evidence="7">
    <location>
        <position position="513"/>
    </location>
</feature>
<dbReference type="OrthoDB" id="269227at2759"/>
<keyword evidence="6" id="KW-0560">Oxidoreductase</keyword>